<dbReference type="GO" id="GO:0005886">
    <property type="term" value="C:plasma membrane"/>
    <property type="evidence" value="ECO:0007669"/>
    <property type="project" value="UniProtKB-SubCell"/>
</dbReference>
<keyword evidence="11" id="KW-1185">Reference proteome</keyword>
<protein>
    <submittedName>
        <fullName evidence="10">ABC transporter permease</fullName>
    </submittedName>
</protein>
<gene>
    <name evidence="10" type="ORF">QGN29_06830</name>
</gene>
<evidence type="ECO:0000256" key="4">
    <source>
        <dbReference type="ARBA" id="ARBA00022989"/>
    </source>
</evidence>
<evidence type="ECO:0000256" key="5">
    <source>
        <dbReference type="ARBA" id="ARBA00023136"/>
    </source>
</evidence>
<dbReference type="GO" id="GO:0022857">
    <property type="term" value="F:transmembrane transporter activity"/>
    <property type="evidence" value="ECO:0007669"/>
    <property type="project" value="TreeGrafter"/>
</dbReference>
<organism evidence="10 11">
    <name type="scientific">Temperatibacter marinus</name>
    <dbReference type="NCBI Taxonomy" id="1456591"/>
    <lineage>
        <taxon>Bacteria</taxon>
        <taxon>Pseudomonadati</taxon>
        <taxon>Pseudomonadota</taxon>
        <taxon>Alphaproteobacteria</taxon>
        <taxon>Kordiimonadales</taxon>
        <taxon>Temperatibacteraceae</taxon>
        <taxon>Temperatibacter</taxon>
    </lineage>
</organism>
<dbReference type="KEGG" id="tmk:QGN29_06830"/>
<feature type="transmembrane region" description="Helical" evidence="7">
    <location>
        <begin position="327"/>
        <end position="351"/>
    </location>
</feature>
<dbReference type="InterPro" id="IPR003838">
    <property type="entry name" value="ABC3_permease_C"/>
</dbReference>
<dbReference type="AlphaFoldDB" id="A0AA52HAY7"/>
<dbReference type="PANTHER" id="PTHR30572:SF4">
    <property type="entry name" value="ABC TRANSPORTER PERMEASE YTRF"/>
    <property type="match status" value="1"/>
</dbReference>
<comment type="subcellular location">
    <subcellularLocation>
        <location evidence="1">Cell membrane</location>
        <topology evidence="1">Multi-pass membrane protein</topology>
    </subcellularLocation>
</comment>
<dbReference type="Pfam" id="PF02687">
    <property type="entry name" value="FtsX"/>
    <property type="match status" value="1"/>
</dbReference>
<dbReference type="Proteomes" id="UP001268683">
    <property type="component" value="Chromosome"/>
</dbReference>
<name>A0AA52HAY7_9PROT</name>
<dbReference type="InterPro" id="IPR025857">
    <property type="entry name" value="MacB_PCD"/>
</dbReference>
<feature type="domain" description="ABC3 transporter permease C-terminal" evidence="8">
    <location>
        <begin position="289"/>
        <end position="399"/>
    </location>
</feature>
<dbReference type="EMBL" id="CP123872">
    <property type="protein sequence ID" value="WND04087.1"/>
    <property type="molecule type" value="Genomic_DNA"/>
</dbReference>
<feature type="transmembrane region" description="Helical" evidence="7">
    <location>
        <begin position="21"/>
        <end position="41"/>
    </location>
</feature>
<evidence type="ECO:0000256" key="6">
    <source>
        <dbReference type="ARBA" id="ARBA00038076"/>
    </source>
</evidence>
<dbReference type="RefSeq" id="WP_310799951.1">
    <property type="nucleotide sequence ID" value="NZ_CP123872.1"/>
</dbReference>
<dbReference type="PANTHER" id="PTHR30572">
    <property type="entry name" value="MEMBRANE COMPONENT OF TRANSPORTER-RELATED"/>
    <property type="match status" value="1"/>
</dbReference>
<evidence type="ECO:0000256" key="2">
    <source>
        <dbReference type="ARBA" id="ARBA00022475"/>
    </source>
</evidence>
<sequence length="406" mass="44256">MTFFSSLLVALDSLRTNAMRSFLAMLGVIIGVASVVVMVSISNGAQRAVEAQIEQLGSNVLMVRPGNRNTRGRAGGSAVSFSDKDVPDLKERVPGIISASGQLRTSGQIIAGNTNWAASIYGVTNEYFEVRGWTIAEGTSFSGQDLRGKVAILGSETAQQLFGESNPIGQRVRVKKIPFTIIGVMEAKGQTSWGRSNDDVVFVPIATARSRLMGRSDIVTNYVREIDVKAYPDEDMKEIENQIMDFFRERRNIAPGAQDNFRIFNMAEFMRARNETQATFTYLLAGTASIALLVGGIGIMNIMLVSVTERTREIGLRMAIGARERDILSQFLIEAITLTFVGGIFGIGLGAVGTEFVGDLGNWDVQMDMNIVIISIMFSTIVGIVFGLYPAYKASKLNPIDALRFD</sequence>
<evidence type="ECO:0000313" key="11">
    <source>
        <dbReference type="Proteomes" id="UP001268683"/>
    </source>
</evidence>
<evidence type="ECO:0000256" key="7">
    <source>
        <dbReference type="SAM" id="Phobius"/>
    </source>
</evidence>
<feature type="domain" description="MacB-like periplasmic core" evidence="9">
    <location>
        <begin position="21"/>
        <end position="243"/>
    </location>
</feature>
<proteinExistence type="inferred from homology"/>
<accession>A0AA52HAY7</accession>
<keyword evidence="2" id="KW-1003">Cell membrane</keyword>
<dbReference type="Pfam" id="PF12704">
    <property type="entry name" value="MacB_PCD"/>
    <property type="match status" value="1"/>
</dbReference>
<keyword evidence="5 7" id="KW-0472">Membrane</keyword>
<keyword evidence="4 7" id="KW-1133">Transmembrane helix</keyword>
<evidence type="ECO:0000256" key="3">
    <source>
        <dbReference type="ARBA" id="ARBA00022692"/>
    </source>
</evidence>
<comment type="similarity">
    <text evidence="6">Belongs to the ABC-4 integral membrane protein family.</text>
</comment>
<dbReference type="InterPro" id="IPR050250">
    <property type="entry name" value="Macrolide_Exporter_MacB"/>
</dbReference>
<evidence type="ECO:0000313" key="10">
    <source>
        <dbReference type="EMBL" id="WND04087.1"/>
    </source>
</evidence>
<evidence type="ECO:0000259" key="9">
    <source>
        <dbReference type="Pfam" id="PF12704"/>
    </source>
</evidence>
<evidence type="ECO:0000259" key="8">
    <source>
        <dbReference type="Pfam" id="PF02687"/>
    </source>
</evidence>
<feature type="transmembrane region" description="Helical" evidence="7">
    <location>
        <begin position="280"/>
        <end position="307"/>
    </location>
</feature>
<feature type="transmembrane region" description="Helical" evidence="7">
    <location>
        <begin position="371"/>
        <end position="392"/>
    </location>
</feature>
<evidence type="ECO:0000256" key="1">
    <source>
        <dbReference type="ARBA" id="ARBA00004651"/>
    </source>
</evidence>
<keyword evidence="3 7" id="KW-0812">Transmembrane</keyword>
<reference evidence="10" key="1">
    <citation type="submission" date="2023-04" db="EMBL/GenBank/DDBJ databases">
        <title>Complete genome sequence of Temperatibacter marinus.</title>
        <authorList>
            <person name="Rong J.-C."/>
            <person name="Yi M.-L."/>
            <person name="Zhao Q."/>
        </authorList>
    </citation>
    <scope>NUCLEOTIDE SEQUENCE</scope>
    <source>
        <strain evidence="10">NBRC 110045</strain>
    </source>
</reference>